<dbReference type="Proteomes" id="UP000272706">
    <property type="component" value="Unassembled WGS sequence"/>
</dbReference>
<reference evidence="6 7" key="1">
    <citation type="submission" date="2018-09" db="EMBL/GenBank/DDBJ databases">
        <title>Mesorhizobium carmichaelinearum sp. nov. isolated from Carmichaelinea spp. root nodules in New Zealand.</title>
        <authorList>
            <person name="De Meyer S.E."/>
        </authorList>
    </citation>
    <scope>NUCLEOTIDE SEQUENCE [LARGE SCALE GENOMIC DNA]</scope>
    <source>
        <strain evidence="6 7">ICMP19557</strain>
    </source>
</reference>
<dbReference type="RefSeq" id="WP_120015452.1">
    <property type="nucleotide sequence ID" value="NZ_QZWZ01000013.1"/>
</dbReference>
<protein>
    <submittedName>
        <fullName evidence="6">Metal transporter</fullName>
    </submittedName>
</protein>
<evidence type="ECO:0000256" key="4">
    <source>
        <dbReference type="ARBA" id="ARBA00023136"/>
    </source>
</evidence>
<dbReference type="AlphaFoldDB" id="A0A3A5KNE9"/>
<feature type="transmembrane region" description="Helical" evidence="5">
    <location>
        <begin position="342"/>
        <end position="361"/>
    </location>
</feature>
<evidence type="ECO:0000256" key="1">
    <source>
        <dbReference type="ARBA" id="ARBA00004141"/>
    </source>
</evidence>
<dbReference type="GO" id="GO:0046873">
    <property type="term" value="F:metal ion transmembrane transporter activity"/>
    <property type="evidence" value="ECO:0007669"/>
    <property type="project" value="InterPro"/>
</dbReference>
<dbReference type="EMBL" id="QZWZ01000013">
    <property type="protein sequence ID" value="RJT37494.1"/>
    <property type="molecule type" value="Genomic_DNA"/>
</dbReference>
<comment type="caution">
    <text evidence="6">The sequence shown here is derived from an EMBL/GenBank/DDBJ whole genome shotgun (WGS) entry which is preliminary data.</text>
</comment>
<dbReference type="OrthoDB" id="9787346at2"/>
<feature type="transmembrane region" description="Helical" evidence="5">
    <location>
        <begin position="270"/>
        <end position="292"/>
    </location>
</feature>
<feature type="transmembrane region" description="Helical" evidence="5">
    <location>
        <begin position="20"/>
        <end position="39"/>
    </location>
</feature>
<dbReference type="Pfam" id="PF02535">
    <property type="entry name" value="Zip"/>
    <property type="match status" value="1"/>
</dbReference>
<feature type="transmembrane region" description="Helical" evidence="5">
    <location>
        <begin position="373"/>
        <end position="397"/>
    </location>
</feature>
<keyword evidence="3 5" id="KW-1133">Transmembrane helix</keyword>
<dbReference type="GO" id="GO:0016020">
    <property type="term" value="C:membrane"/>
    <property type="evidence" value="ECO:0007669"/>
    <property type="project" value="UniProtKB-SubCell"/>
</dbReference>
<dbReference type="InterPro" id="IPR003689">
    <property type="entry name" value="ZIP"/>
</dbReference>
<feature type="transmembrane region" description="Helical" evidence="5">
    <location>
        <begin position="187"/>
        <end position="205"/>
    </location>
</feature>
<keyword evidence="7" id="KW-1185">Reference proteome</keyword>
<name>A0A3A5KNE9_9HYPH</name>
<organism evidence="6 7">
    <name type="scientific">Mesorhizobium waimense</name>
    <dbReference type="NCBI Taxonomy" id="1300307"/>
    <lineage>
        <taxon>Bacteria</taxon>
        <taxon>Pseudomonadati</taxon>
        <taxon>Pseudomonadota</taxon>
        <taxon>Alphaproteobacteria</taxon>
        <taxon>Hyphomicrobiales</taxon>
        <taxon>Phyllobacteriaceae</taxon>
        <taxon>Mesorhizobium</taxon>
    </lineage>
</organism>
<evidence type="ECO:0000256" key="2">
    <source>
        <dbReference type="ARBA" id="ARBA00022692"/>
    </source>
</evidence>
<feature type="transmembrane region" description="Helical" evidence="5">
    <location>
        <begin position="248"/>
        <end position="264"/>
    </location>
</feature>
<evidence type="ECO:0000313" key="7">
    <source>
        <dbReference type="Proteomes" id="UP000272706"/>
    </source>
</evidence>
<comment type="subcellular location">
    <subcellularLocation>
        <location evidence="1">Membrane</location>
        <topology evidence="1">Multi-pass membrane protein</topology>
    </subcellularLocation>
</comment>
<evidence type="ECO:0000313" key="6">
    <source>
        <dbReference type="EMBL" id="RJT37494.1"/>
    </source>
</evidence>
<feature type="transmembrane region" description="Helical" evidence="5">
    <location>
        <begin position="217"/>
        <end position="236"/>
    </location>
</feature>
<sequence length="399" mass="41050">MTDLSRTSVDARAGRPRSAYLLWVALPLVVLGLAIAWLVSSDPLSSFRNGAPPVENITFERTILGADGIRVLVRAGGSEPMTIAQVQVDDAYWQFTQDPPGPIARGATAWISLPYPWVLGEAHAINVVTSTGTTFGHEIAVAVPTPTRDSLSFAAQAVLGAFVGILPVAIGLMFYPALRGVGRSGMDFLLSLTVGLLAFLFVDALEDAFELAGEAAALFQGPTMIVLAAAASFLLLMAAGRRSGTPTGLALATFIALGIGLHNLGEGLAIGAAFASGAAGLGTFLVLGFTLHNITEGIGIAAPILKQRPPLRTFAALTLLAGGPAVIGLSIGSLAYAPQWSALALAVGAGAILQVIVELVSMQLRQRTDGTRALLAPAAMAGLAAGVGFMYLTAMLVKI</sequence>
<feature type="transmembrane region" description="Helical" evidence="5">
    <location>
        <begin position="313"/>
        <end position="336"/>
    </location>
</feature>
<evidence type="ECO:0000256" key="3">
    <source>
        <dbReference type="ARBA" id="ARBA00022989"/>
    </source>
</evidence>
<evidence type="ECO:0000256" key="5">
    <source>
        <dbReference type="SAM" id="Phobius"/>
    </source>
</evidence>
<accession>A0A3A5KNE9</accession>
<feature type="transmembrane region" description="Helical" evidence="5">
    <location>
        <begin position="153"/>
        <end position="175"/>
    </location>
</feature>
<keyword evidence="4 5" id="KW-0472">Membrane</keyword>
<gene>
    <name evidence="6" type="ORF">D3227_17805</name>
</gene>
<proteinExistence type="predicted"/>
<keyword evidence="2 5" id="KW-0812">Transmembrane</keyword>